<name>A0A511TA18_MYXFU</name>
<dbReference type="EMBL" id="FOIB01000002">
    <property type="protein sequence ID" value="SET40017.1"/>
    <property type="molecule type" value="Genomic_DNA"/>
</dbReference>
<evidence type="ECO:0000313" key="1">
    <source>
        <dbReference type="EMBL" id="GEN11026.1"/>
    </source>
</evidence>
<reference evidence="2 3" key="1">
    <citation type="submission" date="2016-10" db="EMBL/GenBank/DDBJ databases">
        <authorList>
            <person name="Varghese N."/>
            <person name="Submissions S."/>
        </authorList>
    </citation>
    <scope>NUCLEOTIDE SEQUENCE [LARGE SCALE GENOMIC DNA]</scope>
    <source>
        <strain evidence="2 3">DSM 16525</strain>
    </source>
</reference>
<evidence type="ECO:0008006" key="5">
    <source>
        <dbReference type="Google" id="ProtNLM"/>
    </source>
</evidence>
<dbReference type="OrthoDB" id="5382865at2"/>
<accession>A0A511TA18</accession>
<dbReference type="AlphaFoldDB" id="A0A511TA18"/>
<keyword evidence="3" id="KW-1185">Reference proteome</keyword>
<evidence type="ECO:0000313" key="4">
    <source>
        <dbReference type="Proteomes" id="UP000321514"/>
    </source>
</evidence>
<sequence>MGRQLGSTLRQWKDHASRLVQNTASLAATVYVTLRPDRAGSERARQNAERIIAACREFETRHGRLPEALSELVPDLLPELPRAKFDGPHFGFTYDVTQQRHVLGWTDRIPFGRPYFVFEEDRWGYLD</sequence>
<dbReference type="Proteomes" id="UP000321514">
    <property type="component" value="Unassembled WGS sequence"/>
</dbReference>
<gene>
    <name evidence="1" type="ORF">MFU01_60630</name>
    <name evidence="2" type="ORF">SAMN05443572_102145</name>
</gene>
<protein>
    <recommendedName>
        <fullName evidence="5">Type II secretion system protein GspG C-terminal domain-containing protein</fullName>
    </recommendedName>
</protein>
<proteinExistence type="predicted"/>
<dbReference type="EMBL" id="BJXR01000043">
    <property type="protein sequence ID" value="GEN11026.1"/>
    <property type="molecule type" value="Genomic_DNA"/>
</dbReference>
<dbReference type="Proteomes" id="UP000183760">
    <property type="component" value="Unassembled WGS sequence"/>
</dbReference>
<organism evidence="1 4">
    <name type="scientific">Myxococcus fulvus</name>
    <dbReference type="NCBI Taxonomy" id="33"/>
    <lineage>
        <taxon>Bacteria</taxon>
        <taxon>Pseudomonadati</taxon>
        <taxon>Myxococcota</taxon>
        <taxon>Myxococcia</taxon>
        <taxon>Myxococcales</taxon>
        <taxon>Cystobacterineae</taxon>
        <taxon>Myxococcaceae</taxon>
        <taxon>Myxococcus</taxon>
    </lineage>
</organism>
<evidence type="ECO:0000313" key="2">
    <source>
        <dbReference type="EMBL" id="SET40017.1"/>
    </source>
</evidence>
<evidence type="ECO:0000313" key="3">
    <source>
        <dbReference type="Proteomes" id="UP000183760"/>
    </source>
</evidence>
<reference evidence="1 4" key="2">
    <citation type="submission" date="2019-07" db="EMBL/GenBank/DDBJ databases">
        <title>Whole genome shotgun sequence of Myxococcus fulvus NBRC 100333.</title>
        <authorList>
            <person name="Hosoyama A."/>
            <person name="Uohara A."/>
            <person name="Ohji S."/>
            <person name="Ichikawa N."/>
        </authorList>
    </citation>
    <scope>NUCLEOTIDE SEQUENCE [LARGE SCALE GENOMIC DNA]</scope>
    <source>
        <strain evidence="1 4">NBRC 100333</strain>
    </source>
</reference>
<comment type="caution">
    <text evidence="1">The sequence shown here is derived from an EMBL/GenBank/DDBJ whole genome shotgun (WGS) entry which is preliminary data.</text>
</comment>
<dbReference type="STRING" id="1334629.MFUL124B02_32025"/>
<dbReference type="RefSeq" id="WP_046715393.1">
    <property type="nucleotide sequence ID" value="NZ_BJXR01000043.1"/>
</dbReference>